<evidence type="ECO:0000256" key="1">
    <source>
        <dbReference type="SAM" id="SignalP"/>
    </source>
</evidence>
<evidence type="ECO:0000313" key="3">
    <source>
        <dbReference type="Proteomes" id="UP000464053"/>
    </source>
</evidence>
<dbReference type="RefSeq" id="WP_160621662.1">
    <property type="nucleotide sequence ID" value="NZ_CP028271.1"/>
</dbReference>
<keyword evidence="3" id="KW-1185">Reference proteome</keyword>
<dbReference type="AlphaFoldDB" id="A0A6P1Q0R4"/>
<dbReference type="KEGG" id="mint:C7M51_02008"/>
<sequence>MKYIVLPFLLLFSSLAGALSVPASSGTVFITGVIINGQENCDFSLELQTLHSSCNDDGDFETLSMPLVDFAKYKQRTFDKTDLNWLDSERSKVELVLSYR</sequence>
<organism evidence="2 3">
    <name type="scientific">Mixta intestinalis</name>
    <dbReference type="NCBI Taxonomy" id="1615494"/>
    <lineage>
        <taxon>Bacteria</taxon>
        <taxon>Pseudomonadati</taxon>
        <taxon>Pseudomonadota</taxon>
        <taxon>Gammaproteobacteria</taxon>
        <taxon>Enterobacterales</taxon>
        <taxon>Erwiniaceae</taxon>
        <taxon>Mixta</taxon>
    </lineage>
</organism>
<dbReference type="OrthoDB" id="9978067at2"/>
<dbReference type="Proteomes" id="UP000464053">
    <property type="component" value="Chromosome"/>
</dbReference>
<accession>A0A6P1Q0R4</accession>
<feature type="chain" id="PRO_5026911521" evidence="1">
    <location>
        <begin position="19"/>
        <end position="100"/>
    </location>
</feature>
<reference evidence="2 3" key="1">
    <citation type="submission" date="2018-03" db="EMBL/GenBank/DDBJ databases">
        <title>Pantoea intestinalis SRCM103226 isolated form the mealworm.</title>
        <authorList>
            <person name="Jeong D.-Y."/>
            <person name="Kim J.W."/>
        </authorList>
    </citation>
    <scope>NUCLEOTIDE SEQUENCE [LARGE SCALE GENOMIC DNA]</scope>
    <source>
        <strain evidence="2 3">SRCM103226</strain>
    </source>
</reference>
<protein>
    <submittedName>
        <fullName evidence="2">Uncharacterized protein</fullName>
    </submittedName>
</protein>
<proteinExistence type="predicted"/>
<keyword evidence="1" id="KW-0732">Signal</keyword>
<dbReference type="EMBL" id="CP028271">
    <property type="protein sequence ID" value="QHM71717.1"/>
    <property type="molecule type" value="Genomic_DNA"/>
</dbReference>
<gene>
    <name evidence="2" type="ORF">C7M51_02008</name>
</gene>
<name>A0A6P1Q0R4_9GAMM</name>
<evidence type="ECO:0000313" key="2">
    <source>
        <dbReference type="EMBL" id="QHM71717.1"/>
    </source>
</evidence>
<feature type="signal peptide" evidence="1">
    <location>
        <begin position="1"/>
        <end position="18"/>
    </location>
</feature>